<evidence type="ECO:0000256" key="4">
    <source>
        <dbReference type="ARBA" id="ARBA00023172"/>
    </source>
</evidence>
<protein>
    <submittedName>
        <fullName evidence="6">Integrase</fullName>
    </submittedName>
</protein>
<dbReference type="PROSITE" id="PS51898">
    <property type="entry name" value="TYR_RECOMBINASE"/>
    <property type="match status" value="1"/>
</dbReference>
<dbReference type="Pfam" id="PF00589">
    <property type="entry name" value="Phage_integrase"/>
    <property type="match status" value="1"/>
</dbReference>
<dbReference type="InterPro" id="IPR010998">
    <property type="entry name" value="Integrase_recombinase_N"/>
</dbReference>
<reference evidence="6 7" key="1">
    <citation type="journal article" date="2020" name="Cell Rep.">
        <title>Local necrotic cells trigger systemic immune activation via gut microbiome dysbiosis in Drosophila.</title>
        <authorList>
            <person name="Kosakamoto H."/>
            <person name="Yamauchi T."/>
            <person name="Akuzawa-Tokita Y."/>
            <person name="Nishimura K."/>
            <person name="Soga T."/>
            <person name="Murakami T."/>
            <person name="Mori H."/>
            <person name="Yamamoto K."/>
            <person name="Miyazaki R."/>
            <person name="Koto A."/>
            <person name="Miura M."/>
            <person name="Obata F."/>
        </authorList>
    </citation>
    <scope>NUCLEOTIDE SEQUENCE [LARGE SCALE GENOMIC DNA]</scope>
    <source>
        <strain evidence="6 7">Ai</strain>
    </source>
</reference>
<dbReference type="InterPro" id="IPR050090">
    <property type="entry name" value="Tyrosine_recombinase_XerCD"/>
</dbReference>
<dbReference type="EMBL" id="BLJP01000012">
    <property type="protein sequence ID" value="GFE94410.1"/>
    <property type="molecule type" value="Genomic_DNA"/>
</dbReference>
<comment type="similarity">
    <text evidence="1">Belongs to the 'phage' integrase family.</text>
</comment>
<dbReference type="GO" id="GO:0003677">
    <property type="term" value="F:DNA binding"/>
    <property type="evidence" value="ECO:0007669"/>
    <property type="project" value="UniProtKB-KW"/>
</dbReference>
<dbReference type="GO" id="GO:0006310">
    <property type="term" value="P:DNA recombination"/>
    <property type="evidence" value="ECO:0007669"/>
    <property type="project" value="UniProtKB-KW"/>
</dbReference>
<keyword evidence="7" id="KW-1185">Reference proteome</keyword>
<dbReference type="Gene3D" id="1.10.443.10">
    <property type="entry name" value="Intergrase catalytic core"/>
    <property type="match status" value="1"/>
</dbReference>
<dbReference type="SUPFAM" id="SSF56349">
    <property type="entry name" value="DNA breaking-rejoining enzymes"/>
    <property type="match status" value="1"/>
</dbReference>
<dbReference type="OrthoDB" id="7216962at2"/>
<sequence>MSLKVVTRKGGAALYIRGSVRGQSVFESTGTTDAEQAEAYRAKREAELWTQSVYGKRAVVTFAHAVAAYLEAEDRTETTRTHLHKLLLHFGTTRLDNIGQQELDDAYKAILTKGAHASGATKIRAVLTPLRAVLEFAAIRGWCSKPAFARPKVRQVRMQFLRPAEATALVEAAAPHIQPLLVFLIGTGARMSEALELDWKDVDLRGMRAVVWQKQDDERHIDLPPIVVQALESLEWRAGRVFRPLRSRKPRGALRGKEIGEAYHDTGRTGGGQIKTAWATACRKAGLPGHDRIWVPKGSNRQKVQFVPDLTPHCLRHTFASWHYCIHRDLLKLKEDGGWHTITMVARYAKKMPETYRADVLMWLAGDKLHPPSTGRA</sequence>
<keyword evidence="2" id="KW-0229">DNA integration</keyword>
<evidence type="ECO:0000256" key="1">
    <source>
        <dbReference type="ARBA" id="ARBA00008857"/>
    </source>
</evidence>
<comment type="caution">
    <text evidence="6">The sequence shown here is derived from an EMBL/GenBank/DDBJ whole genome shotgun (WGS) entry which is preliminary data.</text>
</comment>
<evidence type="ECO:0000256" key="3">
    <source>
        <dbReference type="ARBA" id="ARBA00023125"/>
    </source>
</evidence>
<keyword evidence="4" id="KW-0233">DNA recombination</keyword>
<evidence type="ECO:0000313" key="7">
    <source>
        <dbReference type="Proteomes" id="UP000548726"/>
    </source>
</evidence>
<evidence type="ECO:0000256" key="2">
    <source>
        <dbReference type="ARBA" id="ARBA00022908"/>
    </source>
</evidence>
<dbReference type="InterPro" id="IPR002104">
    <property type="entry name" value="Integrase_catalytic"/>
</dbReference>
<gene>
    <name evidence="6" type="ORF">DmAi_24690</name>
</gene>
<dbReference type="PANTHER" id="PTHR30349">
    <property type="entry name" value="PHAGE INTEGRASE-RELATED"/>
    <property type="match status" value="1"/>
</dbReference>
<dbReference type="InterPro" id="IPR013762">
    <property type="entry name" value="Integrase-like_cat_sf"/>
</dbReference>
<dbReference type="AlphaFoldDB" id="A0A6V8IA06"/>
<keyword evidence="3" id="KW-0238">DNA-binding</keyword>
<proteinExistence type="inferred from homology"/>
<dbReference type="Proteomes" id="UP000548726">
    <property type="component" value="Unassembled WGS sequence"/>
</dbReference>
<feature type="domain" description="Tyr recombinase" evidence="5">
    <location>
        <begin position="156"/>
        <end position="361"/>
    </location>
</feature>
<dbReference type="PANTHER" id="PTHR30349:SF64">
    <property type="entry name" value="PROPHAGE INTEGRASE INTD-RELATED"/>
    <property type="match status" value="1"/>
</dbReference>
<name>A0A6V8IA06_9PROT</name>
<dbReference type="InterPro" id="IPR011010">
    <property type="entry name" value="DNA_brk_join_enz"/>
</dbReference>
<dbReference type="RefSeq" id="WP_086654869.1">
    <property type="nucleotide sequence ID" value="NZ_BLJP01000012.1"/>
</dbReference>
<evidence type="ECO:0000313" key="6">
    <source>
        <dbReference type="EMBL" id="GFE94410.1"/>
    </source>
</evidence>
<dbReference type="GO" id="GO:0015074">
    <property type="term" value="P:DNA integration"/>
    <property type="evidence" value="ECO:0007669"/>
    <property type="project" value="UniProtKB-KW"/>
</dbReference>
<organism evidence="6 7">
    <name type="scientific">Acetobacter persici</name>
    <dbReference type="NCBI Taxonomy" id="1076596"/>
    <lineage>
        <taxon>Bacteria</taxon>
        <taxon>Pseudomonadati</taxon>
        <taxon>Pseudomonadota</taxon>
        <taxon>Alphaproteobacteria</taxon>
        <taxon>Acetobacterales</taxon>
        <taxon>Acetobacteraceae</taxon>
        <taxon>Acetobacter</taxon>
    </lineage>
</organism>
<accession>A0A6V8IA06</accession>
<dbReference type="Gene3D" id="1.10.150.130">
    <property type="match status" value="1"/>
</dbReference>
<evidence type="ECO:0000259" key="5">
    <source>
        <dbReference type="PROSITE" id="PS51898"/>
    </source>
</evidence>